<dbReference type="Proteomes" id="UP000837803">
    <property type="component" value="Unassembled WGS sequence"/>
</dbReference>
<comment type="caution">
    <text evidence="1">The sequence shown here is derived from an EMBL/GenBank/DDBJ whole genome shotgun (WGS) entry which is preliminary data.</text>
</comment>
<dbReference type="RefSeq" id="WP_238752449.1">
    <property type="nucleotide sequence ID" value="NZ_CAKLPZ010000007.1"/>
</dbReference>
<proteinExistence type="predicted"/>
<evidence type="ECO:0008006" key="3">
    <source>
        <dbReference type="Google" id="ProtNLM"/>
    </source>
</evidence>
<organism evidence="1 2">
    <name type="scientific">Neolewinella maritima</name>
    <dbReference type="NCBI Taxonomy" id="1383882"/>
    <lineage>
        <taxon>Bacteria</taxon>
        <taxon>Pseudomonadati</taxon>
        <taxon>Bacteroidota</taxon>
        <taxon>Saprospiria</taxon>
        <taxon>Saprospirales</taxon>
        <taxon>Lewinellaceae</taxon>
        <taxon>Neolewinella</taxon>
    </lineage>
</organism>
<accession>A0ABM9B5J5</accession>
<dbReference type="EMBL" id="CAKLPZ010000007">
    <property type="protein sequence ID" value="CAH1002621.1"/>
    <property type="molecule type" value="Genomic_DNA"/>
</dbReference>
<evidence type="ECO:0000313" key="2">
    <source>
        <dbReference type="Proteomes" id="UP000837803"/>
    </source>
</evidence>
<sequence>MIDPHSTVFSSQTCMWATPQALFDELYAEFGFDLDVCASPDNAKCERYYTAEDDGLLMPWSTTNWCNPPYGNRISEWLAKARLTAAEGGTTVFLIPSRTDVRWFHEHVLGVASEIRFIKGRLKFGDAKNSAPFPSMLIIYRP</sequence>
<dbReference type="Pfam" id="PF05869">
    <property type="entry name" value="Dam"/>
    <property type="match status" value="1"/>
</dbReference>
<dbReference type="InterPro" id="IPR008593">
    <property type="entry name" value="Dam_MeTrfase"/>
</dbReference>
<gene>
    <name evidence="1" type="ORF">LEM8419_03493</name>
</gene>
<name>A0ABM9B5J5_9BACT</name>
<evidence type="ECO:0000313" key="1">
    <source>
        <dbReference type="EMBL" id="CAH1002621.1"/>
    </source>
</evidence>
<protein>
    <recommendedName>
        <fullName evidence="3">Adenine methyltransferase</fullName>
    </recommendedName>
</protein>
<keyword evidence="2" id="KW-1185">Reference proteome</keyword>
<reference evidence="1" key="1">
    <citation type="submission" date="2021-12" db="EMBL/GenBank/DDBJ databases">
        <authorList>
            <person name="Rodrigo-Torres L."/>
            <person name="Arahal R. D."/>
            <person name="Lucena T."/>
        </authorList>
    </citation>
    <scope>NUCLEOTIDE SEQUENCE</scope>
    <source>
        <strain evidence="1">CECT 8419</strain>
    </source>
</reference>